<comment type="subunit">
    <text evidence="3">Homohexamer; trimer of dimers.</text>
</comment>
<evidence type="ECO:0000259" key="8">
    <source>
        <dbReference type="SMART" id="SM00813"/>
    </source>
</evidence>
<keyword evidence="5" id="KW-0378">Hydrolase</keyword>
<dbReference type="InterPro" id="IPR013780">
    <property type="entry name" value="Glyco_hydro_b"/>
</dbReference>
<evidence type="ECO:0000313" key="10">
    <source>
        <dbReference type="Proteomes" id="UP000295719"/>
    </source>
</evidence>
<dbReference type="AlphaFoldDB" id="A0A4R3YQT9"/>
<keyword evidence="6" id="KW-0119">Carbohydrate metabolism</keyword>
<dbReference type="PANTHER" id="PTHR43576">
    <property type="entry name" value="ALPHA-L-ARABINOFURANOSIDASE C-RELATED"/>
    <property type="match status" value="1"/>
</dbReference>
<evidence type="ECO:0000256" key="2">
    <source>
        <dbReference type="ARBA" id="ARBA00007186"/>
    </source>
</evidence>
<evidence type="ECO:0000256" key="3">
    <source>
        <dbReference type="ARBA" id="ARBA00011165"/>
    </source>
</evidence>
<dbReference type="InterPro" id="IPR017853">
    <property type="entry name" value="GH"/>
</dbReference>
<dbReference type="Gene3D" id="3.20.20.80">
    <property type="entry name" value="Glycosidases"/>
    <property type="match status" value="1"/>
</dbReference>
<dbReference type="InterPro" id="IPR055235">
    <property type="entry name" value="ASD1_cat"/>
</dbReference>
<evidence type="ECO:0000256" key="1">
    <source>
        <dbReference type="ARBA" id="ARBA00001462"/>
    </source>
</evidence>
<dbReference type="EMBL" id="SMCR01000006">
    <property type="protein sequence ID" value="TCV95177.1"/>
    <property type="molecule type" value="Genomic_DNA"/>
</dbReference>
<dbReference type="EC" id="3.2.1.55" evidence="4"/>
<dbReference type="OrthoDB" id="9758333at2"/>
<organism evidence="9 10">
    <name type="scientific">Biostraticola tofi</name>
    <dbReference type="NCBI Taxonomy" id="466109"/>
    <lineage>
        <taxon>Bacteria</taxon>
        <taxon>Pseudomonadati</taxon>
        <taxon>Pseudomonadota</taxon>
        <taxon>Gammaproteobacteria</taxon>
        <taxon>Enterobacterales</taxon>
        <taxon>Bruguierivoracaceae</taxon>
        <taxon>Biostraticola</taxon>
    </lineage>
</organism>
<keyword evidence="7" id="KW-0326">Glycosidase</keyword>
<reference evidence="9 10" key="1">
    <citation type="submission" date="2019-03" db="EMBL/GenBank/DDBJ databases">
        <title>Genomic Encyclopedia of Type Strains, Phase IV (KMG-IV): sequencing the most valuable type-strain genomes for metagenomic binning, comparative biology and taxonomic classification.</title>
        <authorList>
            <person name="Goeker M."/>
        </authorList>
    </citation>
    <scope>NUCLEOTIDE SEQUENCE [LARGE SCALE GENOMIC DNA]</scope>
    <source>
        <strain evidence="9 10">DSM 19580</strain>
    </source>
</reference>
<evidence type="ECO:0000313" key="9">
    <source>
        <dbReference type="EMBL" id="TCV95177.1"/>
    </source>
</evidence>
<evidence type="ECO:0000256" key="4">
    <source>
        <dbReference type="ARBA" id="ARBA00012670"/>
    </source>
</evidence>
<evidence type="ECO:0000256" key="7">
    <source>
        <dbReference type="ARBA" id="ARBA00023295"/>
    </source>
</evidence>
<evidence type="ECO:0000256" key="6">
    <source>
        <dbReference type="ARBA" id="ARBA00023277"/>
    </source>
</evidence>
<proteinExistence type="inferred from homology"/>
<keyword evidence="10" id="KW-1185">Reference proteome</keyword>
<evidence type="ECO:0000256" key="5">
    <source>
        <dbReference type="ARBA" id="ARBA00022801"/>
    </source>
</evidence>
<dbReference type="InterPro" id="IPR010720">
    <property type="entry name" value="Alpha-L-AF_C"/>
</dbReference>
<dbReference type="Proteomes" id="UP000295719">
    <property type="component" value="Unassembled WGS sequence"/>
</dbReference>
<dbReference type="Gene3D" id="2.60.40.1180">
    <property type="entry name" value="Golgi alpha-mannosidase II"/>
    <property type="match status" value="1"/>
</dbReference>
<comment type="caution">
    <text evidence="9">The sequence shown here is derived from an EMBL/GenBank/DDBJ whole genome shotgun (WGS) entry which is preliminary data.</text>
</comment>
<feature type="domain" description="Alpha-L-arabinofuranosidase C-terminal" evidence="8">
    <location>
        <begin position="290"/>
        <end position="495"/>
    </location>
</feature>
<dbReference type="SMART" id="SM00813">
    <property type="entry name" value="Alpha-L-AF_C"/>
    <property type="match status" value="1"/>
</dbReference>
<dbReference type="SUPFAM" id="SSF51445">
    <property type="entry name" value="(Trans)glycosidases"/>
    <property type="match status" value="1"/>
</dbReference>
<dbReference type="GO" id="GO:0046373">
    <property type="term" value="P:L-arabinose metabolic process"/>
    <property type="evidence" value="ECO:0007669"/>
    <property type="project" value="InterPro"/>
</dbReference>
<dbReference type="GO" id="GO:0000272">
    <property type="term" value="P:polysaccharide catabolic process"/>
    <property type="evidence" value="ECO:0007669"/>
    <property type="project" value="TreeGrafter"/>
</dbReference>
<dbReference type="PANTHER" id="PTHR43576:SF3">
    <property type="entry name" value="ALPHA-L-ARABINOFURANOSIDASE C"/>
    <property type="match status" value="1"/>
</dbReference>
<protein>
    <recommendedName>
        <fullName evidence="4">non-reducing end alpha-L-arabinofuranosidase</fullName>
        <ecNumber evidence="4">3.2.1.55</ecNumber>
    </recommendedName>
</protein>
<dbReference type="Pfam" id="PF22848">
    <property type="entry name" value="ASD1_dom"/>
    <property type="match status" value="1"/>
</dbReference>
<comment type="catalytic activity">
    <reaction evidence="1">
        <text>Hydrolysis of terminal non-reducing alpha-L-arabinofuranoside residues in alpha-L-arabinosides.</text>
        <dbReference type="EC" id="3.2.1.55"/>
    </reaction>
</comment>
<name>A0A4R3YQT9_9GAMM</name>
<sequence>MPRITYTVHADSRIARIDPRLYGSFVEHLGRAVYTGIYEPGHPEADEQGFRQDVLELVKDIGVTTVRYPGGNFVSGFNWRDGIGPKESRPVRLDYAWISKETNQFGIDEFANWSQKAGVTPMIAVNLGTGTPQEAGYFLEYCNHPSGTALSDLRAAHGRAAPYDFKLWCLGNEMDGPWQTGQLSAEDYMKKARETAKIMRWIDPEISLVACGSSHSAMPTFPEWDRIVLEGLYEHIDYISCHQYYENEGNPKDFLASFLNMDNFIETITSTINYAKAKTRSDREVMISFDEWNVWYLKTDPWDAVFKDKAKRFQPAPPLLEDHYSFLDALVIGGLLCTLVNHADRVKMASLAQLVNVIAPIFTQPGGDVIRQTIFWPFQMVATYGQGYALRSFSRCPTFETRYGDARLVQSALVYNEERQQIVLFALNCDFSQQVTLALDLQGFGVTRPRTQVLLQHQDLNARNTFDQPDNVSPRTLSLQAEPGNHHDVVLPPLSWNMLLIDIC</sequence>
<dbReference type="Pfam" id="PF06964">
    <property type="entry name" value="Alpha-L-AF_C"/>
    <property type="match status" value="1"/>
</dbReference>
<accession>A0A4R3YQT9</accession>
<dbReference type="SUPFAM" id="SSF51011">
    <property type="entry name" value="Glycosyl hydrolase domain"/>
    <property type="match status" value="1"/>
</dbReference>
<dbReference type="RefSeq" id="WP_131865864.1">
    <property type="nucleotide sequence ID" value="NZ_SMCR01000006.1"/>
</dbReference>
<gene>
    <name evidence="9" type="ORF">EDC52_106108</name>
</gene>
<comment type="similarity">
    <text evidence="2">Belongs to the glycosyl hydrolase 51 family.</text>
</comment>
<dbReference type="GO" id="GO:0046556">
    <property type="term" value="F:alpha-L-arabinofuranosidase activity"/>
    <property type="evidence" value="ECO:0007669"/>
    <property type="project" value="UniProtKB-EC"/>
</dbReference>